<keyword evidence="3" id="KW-1185">Reference proteome</keyword>
<dbReference type="Pfam" id="PF03091">
    <property type="entry name" value="CutA1"/>
    <property type="match status" value="1"/>
</dbReference>
<comment type="similarity">
    <text evidence="1">Belongs to the CutA family.</text>
</comment>
<protein>
    <submittedName>
        <fullName evidence="2">Divalent-cation tolerance protein CutA</fullName>
    </submittedName>
</protein>
<dbReference type="PANTHER" id="PTHR23419">
    <property type="entry name" value="DIVALENT CATION TOLERANCE CUTA-RELATED"/>
    <property type="match status" value="1"/>
</dbReference>
<dbReference type="PANTHER" id="PTHR23419:SF8">
    <property type="entry name" value="FI09726P"/>
    <property type="match status" value="1"/>
</dbReference>
<dbReference type="SUPFAM" id="SSF54913">
    <property type="entry name" value="GlnB-like"/>
    <property type="match status" value="1"/>
</dbReference>
<reference evidence="2 3" key="1">
    <citation type="submission" date="2024-01" db="EMBL/GenBank/DDBJ databases">
        <title>Multi-omics insights into the function and evolution of sodium benzoate biodegradation pathways in Benzoatithermus flavus gen. nov., sp. nov. from hot spring.</title>
        <authorList>
            <person name="Hu C.-J."/>
            <person name="Li W.-J."/>
        </authorList>
    </citation>
    <scope>NUCLEOTIDE SEQUENCE [LARGE SCALE GENOMIC DNA]</scope>
    <source>
        <strain evidence="2 3">SYSU G07066</strain>
    </source>
</reference>
<organism evidence="2 3">
    <name type="scientific">Benzoatithermus flavus</name>
    <dbReference type="NCBI Taxonomy" id="3108223"/>
    <lineage>
        <taxon>Bacteria</taxon>
        <taxon>Pseudomonadati</taxon>
        <taxon>Pseudomonadota</taxon>
        <taxon>Alphaproteobacteria</taxon>
        <taxon>Geminicoccales</taxon>
        <taxon>Geminicoccaceae</taxon>
        <taxon>Benzoatithermus</taxon>
    </lineage>
</organism>
<dbReference type="EMBL" id="JBBLZC010000002">
    <property type="protein sequence ID" value="MEK0081998.1"/>
    <property type="molecule type" value="Genomic_DNA"/>
</dbReference>
<comment type="caution">
    <text evidence="2">The sequence shown here is derived from an EMBL/GenBank/DDBJ whole genome shotgun (WGS) entry which is preliminary data.</text>
</comment>
<evidence type="ECO:0000256" key="1">
    <source>
        <dbReference type="ARBA" id="ARBA00010169"/>
    </source>
</evidence>
<proteinExistence type="inferred from homology"/>
<evidence type="ECO:0000313" key="3">
    <source>
        <dbReference type="Proteomes" id="UP001375743"/>
    </source>
</evidence>
<evidence type="ECO:0000313" key="2">
    <source>
        <dbReference type="EMBL" id="MEK0081998.1"/>
    </source>
</evidence>
<dbReference type="Proteomes" id="UP001375743">
    <property type="component" value="Unassembled WGS sequence"/>
</dbReference>
<gene>
    <name evidence="2" type="primary">cutA</name>
    <name evidence="2" type="ORF">U1T56_02455</name>
</gene>
<dbReference type="Gene3D" id="3.30.70.120">
    <property type="match status" value="1"/>
</dbReference>
<accession>A0ABU8XLD8</accession>
<dbReference type="RefSeq" id="WP_418157855.1">
    <property type="nucleotide sequence ID" value="NZ_JBBLZC010000002.1"/>
</dbReference>
<dbReference type="InterPro" id="IPR004323">
    <property type="entry name" value="Ion_tolerance_CutA"/>
</dbReference>
<sequence>MKAAFCYVTCPSKEEALDIARTLMEERLIACANVLPDMMAIYRWQGAVHEASEVVLILKTSPSLAERVSERVQALHSYECPCVAVLPVTAGNLAYLDWIAAETAGESSTLDS</sequence>
<dbReference type="InterPro" id="IPR015867">
    <property type="entry name" value="N-reg_PII/ATP_PRibTrfase_C"/>
</dbReference>
<name>A0ABU8XLD8_9PROT</name>
<dbReference type="InterPro" id="IPR011322">
    <property type="entry name" value="N-reg_PII-like_a/b"/>
</dbReference>